<keyword evidence="2" id="KW-1185">Reference proteome</keyword>
<sequence length="104" mass="11408">MINLSNLNIDTKSLGDEMLLVDIAAVADVKDGKKTGKNAGYKYIIALPEHKLEKISVKIPGHQRVQLSDEGYKKVAFDGLEVKAYVIEGKPVLSAKATEIREVK</sequence>
<dbReference type="EMBL" id="JADCKA010000008">
    <property type="protein sequence ID" value="MBE5035739.1"/>
    <property type="molecule type" value="Genomic_DNA"/>
</dbReference>
<evidence type="ECO:0000313" key="1">
    <source>
        <dbReference type="EMBL" id="MBE5035739.1"/>
    </source>
</evidence>
<comment type="caution">
    <text evidence="1">The sequence shown here is derived from an EMBL/GenBank/DDBJ whole genome shotgun (WGS) entry which is preliminary data.</text>
</comment>
<protein>
    <submittedName>
        <fullName evidence="1">Uncharacterized protein</fullName>
    </submittedName>
</protein>
<organism evidence="1 2">
    <name type="scientific">Gallibacter intestinalis</name>
    <dbReference type="NCBI Taxonomy" id="2779356"/>
    <lineage>
        <taxon>Bacteria</taxon>
        <taxon>Bacillati</taxon>
        <taxon>Bacillota</taxon>
        <taxon>Clostridia</taxon>
        <taxon>Eubacteriales</taxon>
        <taxon>Eubacteriaceae</taxon>
        <taxon>Gallibacter</taxon>
    </lineage>
</organism>
<dbReference type="Proteomes" id="UP001516588">
    <property type="component" value="Unassembled WGS sequence"/>
</dbReference>
<reference evidence="1 2" key="1">
    <citation type="submission" date="2020-10" db="EMBL/GenBank/DDBJ databases">
        <title>ChiBAC.</title>
        <authorList>
            <person name="Zenner C."/>
            <person name="Hitch T.C.A."/>
            <person name="Clavel T."/>
        </authorList>
    </citation>
    <scope>NUCLEOTIDE SEQUENCE [LARGE SCALE GENOMIC DNA]</scope>
    <source>
        <strain evidence="1 2">DSM 108706</strain>
    </source>
</reference>
<name>A0ABR9QXY1_9FIRM</name>
<evidence type="ECO:0000313" key="2">
    <source>
        <dbReference type="Proteomes" id="UP001516588"/>
    </source>
</evidence>
<proteinExistence type="predicted"/>
<accession>A0ABR9QXY1</accession>
<dbReference type="RefSeq" id="WP_226385385.1">
    <property type="nucleotide sequence ID" value="NZ_JADCKA010000008.1"/>
</dbReference>
<gene>
    <name evidence="1" type="ORF">INF20_05520</name>
</gene>